<dbReference type="InterPro" id="IPR036259">
    <property type="entry name" value="MFS_trans_sf"/>
</dbReference>
<keyword evidence="2 6" id="KW-0812">Transmembrane</keyword>
<dbReference type="Proteomes" id="UP000438429">
    <property type="component" value="Unassembled WGS sequence"/>
</dbReference>
<feature type="transmembrane region" description="Helical" evidence="6">
    <location>
        <begin position="361"/>
        <end position="383"/>
    </location>
</feature>
<comment type="caution">
    <text evidence="8">The sequence shown here is derived from an EMBL/GenBank/DDBJ whole genome shotgun (WGS) entry which is preliminary data.</text>
</comment>
<keyword evidence="3 6" id="KW-1133">Transmembrane helix</keyword>
<dbReference type="PROSITE" id="PS50850">
    <property type="entry name" value="MFS"/>
    <property type="match status" value="1"/>
</dbReference>
<feature type="transmembrane region" description="Helical" evidence="6">
    <location>
        <begin position="481"/>
        <end position="498"/>
    </location>
</feature>
<evidence type="ECO:0000256" key="2">
    <source>
        <dbReference type="ARBA" id="ARBA00022692"/>
    </source>
</evidence>
<sequence length="541" mass="59830">MVDFGEILTNIGDFGFFQQVVVLGLTFQCCLLQAFYCSFLFIQSDPERHCNTDWILRADLNLTTDEQLNLTLPRGEDGTFSRCQMFVPVDWGIDTIREYGLNETTGGQHGWVYYSTLYEATIVTDFDLVCERANMAGAVQTVFMGGKFIGSLIFGPAAESFGRRRTTLLPVVLLLIFVAVSGLSPNFYGYLVSQFIVGSAYGGYKINAVVLATEWMGINKRSLPSCLSQLFGALGQCAIACLVYGIRDWRTAQYVLAGAQAFVFIYIWWIPESARWLLGHGRNFEANELICKVAAINKKHIPENLLLKITGNQEVQSGGIKTLFSSTVLVKYFFIISFTWFSLNLGYYCLILNVGNFGLSIFLVQFLFGITEVPAHLLCILVLKFVGRRKSLISILLTAGCVCLFTLVFAEDNAVVVTSLVTTGKLFLNWGSSICMIYIQGLFPTSVRQTAVGLGFTVCRVAGFLSPLLNMLAIYRHSIPIVFFSSLIVISGALVLLLPETSTIELPDSTDEAEDNRNITTSKSANDSNMAENSSTKSTKF</sequence>
<dbReference type="PANTHER" id="PTHR24064">
    <property type="entry name" value="SOLUTE CARRIER FAMILY 22 MEMBER"/>
    <property type="match status" value="1"/>
</dbReference>
<evidence type="ECO:0000256" key="1">
    <source>
        <dbReference type="ARBA" id="ARBA00004141"/>
    </source>
</evidence>
<dbReference type="InterPro" id="IPR005828">
    <property type="entry name" value="MFS_sugar_transport-like"/>
</dbReference>
<dbReference type="InterPro" id="IPR020846">
    <property type="entry name" value="MFS_dom"/>
</dbReference>
<feature type="compositionally biased region" description="Polar residues" evidence="5">
    <location>
        <begin position="518"/>
        <end position="541"/>
    </location>
</feature>
<feature type="transmembrane region" description="Helical" evidence="6">
    <location>
        <begin position="20"/>
        <end position="42"/>
    </location>
</feature>
<feature type="domain" description="Major facilitator superfamily (MFS) profile" evidence="7">
    <location>
        <begin position="95"/>
        <end position="503"/>
    </location>
</feature>
<feature type="region of interest" description="Disordered" evidence="5">
    <location>
        <begin position="507"/>
        <end position="541"/>
    </location>
</feature>
<evidence type="ECO:0000256" key="4">
    <source>
        <dbReference type="ARBA" id="ARBA00023136"/>
    </source>
</evidence>
<feature type="transmembrane region" description="Helical" evidence="6">
    <location>
        <begin position="451"/>
        <end position="475"/>
    </location>
</feature>
<feature type="transmembrane region" description="Helical" evidence="6">
    <location>
        <begin position="168"/>
        <end position="188"/>
    </location>
</feature>
<gene>
    <name evidence="8" type="ORF">F2P81_000960</name>
</gene>
<accession>A0A6A4TKE8</accession>
<protein>
    <recommendedName>
        <fullName evidence="7">Major facilitator superfamily (MFS) profile domain-containing protein</fullName>
    </recommendedName>
</protein>
<dbReference type="Gene3D" id="1.20.1250.20">
    <property type="entry name" value="MFS general substrate transporter like domains"/>
    <property type="match status" value="1"/>
</dbReference>
<dbReference type="EMBL" id="VEVO01000001">
    <property type="protein sequence ID" value="KAF0047327.1"/>
    <property type="molecule type" value="Genomic_DNA"/>
</dbReference>
<feature type="transmembrane region" description="Helical" evidence="6">
    <location>
        <begin position="332"/>
        <end position="355"/>
    </location>
</feature>
<proteinExistence type="predicted"/>
<organism evidence="8 9">
    <name type="scientific">Scophthalmus maximus</name>
    <name type="common">Turbot</name>
    <name type="synonym">Psetta maxima</name>
    <dbReference type="NCBI Taxonomy" id="52904"/>
    <lineage>
        <taxon>Eukaryota</taxon>
        <taxon>Metazoa</taxon>
        <taxon>Chordata</taxon>
        <taxon>Craniata</taxon>
        <taxon>Vertebrata</taxon>
        <taxon>Euteleostomi</taxon>
        <taxon>Actinopterygii</taxon>
        <taxon>Neopterygii</taxon>
        <taxon>Teleostei</taxon>
        <taxon>Neoteleostei</taxon>
        <taxon>Acanthomorphata</taxon>
        <taxon>Carangaria</taxon>
        <taxon>Pleuronectiformes</taxon>
        <taxon>Pleuronectoidei</taxon>
        <taxon>Scophthalmidae</taxon>
        <taxon>Scophthalmus</taxon>
    </lineage>
</organism>
<comment type="subcellular location">
    <subcellularLocation>
        <location evidence="1">Membrane</location>
        <topology evidence="1">Multi-pass membrane protein</topology>
    </subcellularLocation>
</comment>
<evidence type="ECO:0000313" key="9">
    <source>
        <dbReference type="Proteomes" id="UP000438429"/>
    </source>
</evidence>
<evidence type="ECO:0000259" key="7">
    <source>
        <dbReference type="PROSITE" id="PS50850"/>
    </source>
</evidence>
<feature type="transmembrane region" description="Helical" evidence="6">
    <location>
        <begin position="416"/>
        <end position="439"/>
    </location>
</feature>
<dbReference type="AlphaFoldDB" id="A0A6A4TKE8"/>
<reference evidence="8 9" key="1">
    <citation type="submission" date="2019-06" db="EMBL/GenBank/DDBJ databases">
        <title>Draft genomes of female and male turbot (Scophthalmus maximus).</title>
        <authorList>
            <person name="Xu H."/>
            <person name="Xu X.-W."/>
            <person name="Shao C."/>
            <person name="Chen S."/>
        </authorList>
    </citation>
    <scope>NUCLEOTIDE SEQUENCE [LARGE SCALE GENOMIC DNA]</scope>
    <source>
        <strain evidence="8">Ysfricsl-2016a</strain>
        <tissue evidence="8">Blood</tissue>
    </source>
</reference>
<dbReference type="GO" id="GO:0022857">
    <property type="term" value="F:transmembrane transporter activity"/>
    <property type="evidence" value="ECO:0007669"/>
    <property type="project" value="InterPro"/>
</dbReference>
<evidence type="ECO:0000256" key="6">
    <source>
        <dbReference type="SAM" id="Phobius"/>
    </source>
</evidence>
<feature type="transmembrane region" description="Helical" evidence="6">
    <location>
        <begin position="392"/>
        <end position="410"/>
    </location>
</feature>
<evidence type="ECO:0000313" key="8">
    <source>
        <dbReference type="EMBL" id="KAF0047327.1"/>
    </source>
</evidence>
<evidence type="ECO:0000256" key="5">
    <source>
        <dbReference type="SAM" id="MobiDB-lite"/>
    </source>
</evidence>
<feature type="transmembrane region" description="Helical" evidence="6">
    <location>
        <begin position="194"/>
        <end position="215"/>
    </location>
</feature>
<dbReference type="Pfam" id="PF00083">
    <property type="entry name" value="Sugar_tr"/>
    <property type="match status" value="1"/>
</dbReference>
<dbReference type="SUPFAM" id="SSF103473">
    <property type="entry name" value="MFS general substrate transporter"/>
    <property type="match status" value="1"/>
</dbReference>
<evidence type="ECO:0000256" key="3">
    <source>
        <dbReference type="ARBA" id="ARBA00022989"/>
    </source>
</evidence>
<name>A0A6A4TKE8_SCOMX</name>
<dbReference type="GO" id="GO:0016020">
    <property type="term" value="C:membrane"/>
    <property type="evidence" value="ECO:0007669"/>
    <property type="project" value="UniProtKB-SubCell"/>
</dbReference>
<feature type="transmembrane region" description="Helical" evidence="6">
    <location>
        <begin position="227"/>
        <end position="246"/>
    </location>
</feature>
<keyword evidence="4 6" id="KW-0472">Membrane</keyword>